<dbReference type="Pfam" id="PF00107">
    <property type="entry name" value="ADH_zinc_N"/>
    <property type="match status" value="1"/>
</dbReference>
<dbReference type="InterPro" id="IPR011032">
    <property type="entry name" value="GroES-like_sf"/>
</dbReference>
<protein>
    <submittedName>
        <fullName evidence="5">GroES-like protein</fullName>
    </submittedName>
</protein>
<comment type="subunit">
    <text evidence="2">Monomer.</text>
</comment>
<dbReference type="Pfam" id="PF08240">
    <property type="entry name" value="ADH_N"/>
    <property type="match status" value="1"/>
</dbReference>
<dbReference type="SUPFAM" id="SSF51735">
    <property type="entry name" value="NAD(P)-binding Rossmann-fold domains"/>
    <property type="match status" value="1"/>
</dbReference>
<dbReference type="SUPFAM" id="SSF50129">
    <property type="entry name" value="GroES-like"/>
    <property type="match status" value="1"/>
</dbReference>
<keyword evidence="3" id="KW-0560">Oxidoreductase</keyword>
<dbReference type="InterPro" id="IPR020843">
    <property type="entry name" value="ER"/>
</dbReference>
<organism evidence="5 6">
    <name type="scientific">Amniculicola lignicola CBS 123094</name>
    <dbReference type="NCBI Taxonomy" id="1392246"/>
    <lineage>
        <taxon>Eukaryota</taxon>
        <taxon>Fungi</taxon>
        <taxon>Dikarya</taxon>
        <taxon>Ascomycota</taxon>
        <taxon>Pezizomycotina</taxon>
        <taxon>Dothideomycetes</taxon>
        <taxon>Pleosporomycetidae</taxon>
        <taxon>Pleosporales</taxon>
        <taxon>Amniculicolaceae</taxon>
        <taxon>Amniculicola</taxon>
    </lineage>
</organism>
<dbReference type="AlphaFoldDB" id="A0A6A5WL80"/>
<dbReference type="GO" id="GO:0016651">
    <property type="term" value="F:oxidoreductase activity, acting on NAD(P)H"/>
    <property type="evidence" value="ECO:0007669"/>
    <property type="project" value="InterPro"/>
</dbReference>
<dbReference type="OrthoDB" id="201656at2759"/>
<dbReference type="InterPro" id="IPR047122">
    <property type="entry name" value="Trans-enoyl_RdTase-like"/>
</dbReference>
<keyword evidence="6" id="KW-1185">Reference proteome</keyword>
<evidence type="ECO:0000256" key="3">
    <source>
        <dbReference type="ARBA" id="ARBA00023002"/>
    </source>
</evidence>
<comment type="similarity">
    <text evidence="1">Belongs to the zinc-containing alcohol dehydrogenase family.</text>
</comment>
<dbReference type="EMBL" id="ML977582">
    <property type="protein sequence ID" value="KAF2001529.1"/>
    <property type="molecule type" value="Genomic_DNA"/>
</dbReference>
<name>A0A6A5WL80_9PLEO</name>
<dbReference type="Gene3D" id="3.40.50.720">
    <property type="entry name" value="NAD(P)-binding Rossmann-like Domain"/>
    <property type="match status" value="1"/>
</dbReference>
<dbReference type="Gene3D" id="3.90.180.10">
    <property type="entry name" value="Medium-chain alcohol dehydrogenases, catalytic domain"/>
    <property type="match status" value="1"/>
</dbReference>
<accession>A0A6A5WL80</accession>
<proteinExistence type="inferred from homology"/>
<evidence type="ECO:0000256" key="2">
    <source>
        <dbReference type="ARBA" id="ARBA00011245"/>
    </source>
</evidence>
<feature type="domain" description="Enoyl reductase (ER)" evidence="4">
    <location>
        <begin position="27"/>
        <end position="405"/>
    </location>
</feature>
<dbReference type="PANTHER" id="PTHR45348">
    <property type="entry name" value="HYPOTHETICAL OXIDOREDUCTASE (EUROFUNG)"/>
    <property type="match status" value="1"/>
</dbReference>
<evidence type="ECO:0000313" key="6">
    <source>
        <dbReference type="Proteomes" id="UP000799779"/>
    </source>
</evidence>
<reference evidence="5" key="1">
    <citation type="journal article" date="2020" name="Stud. Mycol.">
        <title>101 Dothideomycetes genomes: a test case for predicting lifestyles and emergence of pathogens.</title>
        <authorList>
            <person name="Haridas S."/>
            <person name="Albert R."/>
            <person name="Binder M."/>
            <person name="Bloem J."/>
            <person name="Labutti K."/>
            <person name="Salamov A."/>
            <person name="Andreopoulos B."/>
            <person name="Baker S."/>
            <person name="Barry K."/>
            <person name="Bills G."/>
            <person name="Bluhm B."/>
            <person name="Cannon C."/>
            <person name="Castanera R."/>
            <person name="Culley D."/>
            <person name="Daum C."/>
            <person name="Ezra D."/>
            <person name="Gonzalez J."/>
            <person name="Henrissat B."/>
            <person name="Kuo A."/>
            <person name="Liang C."/>
            <person name="Lipzen A."/>
            <person name="Lutzoni F."/>
            <person name="Magnuson J."/>
            <person name="Mondo S."/>
            <person name="Nolan M."/>
            <person name="Ohm R."/>
            <person name="Pangilinan J."/>
            <person name="Park H.-J."/>
            <person name="Ramirez L."/>
            <person name="Alfaro M."/>
            <person name="Sun H."/>
            <person name="Tritt A."/>
            <person name="Yoshinaga Y."/>
            <person name="Zwiers L.-H."/>
            <person name="Turgeon B."/>
            <person name="Goodwin S."/>
            <person name="Spatafora J."/>
            <person name="Crous P."/>
            <person name="Grigoriev I."/>
        </authorList>
    </citation>
    <scope>NUCLEOTIDE SEQUENCE</scope>
    <source>
        <strain evidence="5">CBS 123094</strain>
    </source>
</reference>
<dbReference type="InterPro" id="IPR036291">
    <property type="entry name" value="NAD(P)-bd_dom_sf"/>
</dbReference>
<evidence type="ECO:0000313" key="5">
    <source>
        <dbReference type="EMBL" id="KAF2001529.1"/>
    </source>
</evidence>
<dbReference type="InterPro" id="IPR013149">
    <property type="entry name" value="ADH-like_C"/>
</dbReference>
<dbReference type="InterPro" id="IPR013154">
    <property type="entry name" value="ADH-like_N"/>
</dbReference>
<dbReference type="PANTHER" id="PTHR45348:SF2">
    <property type="entry name" value="ZINC-TYPE ALCOHOL DEHYDROGENASE-LIKE PROTEIN C2E1P3.01"/>
    <property type="match status" value="1"/>
</dbReference>
<dbReference type="SMART" id="SM00829">
    <property type="entry name" value="PKS_ER"/>
    <property type="match status" value="1"/>
</dbReference>
<sequence>MTNPVLAESPLPIPSIPKLQTQVLLHKARQPYEVETARKVPILESGELLVQVQAIGLNPIDWKSADYGFALPAFPCINGREFVGRVIQQTSTQRPDIRVGDIVLSVCTDYRDFRKSAFQEYAAVNDFSAVRIPSSIHAPSAAAVGVAFVTAAIGLGVCLGLTFPGPETLQLIDLLDVAKSQPKSEIPEDVHEEVFDAIPPSNRPHTGDWILIYGASSVTAQIAIQLAKWAGLKVLAVASLQKHGDRLRLLGADKVIDRHDLSKAAEQIRSELRVPIRFAIDTVGSETAQWCQNFLASRTGVQVRRSFFQNVTNYLGLSSSSLLHLICLTDTPKVKNTNVRIHKVPIKLFHTNRTIGRMVGQWLSILLGTGDLQLPDTVFEDGGLDMVQPGLQRIKSGELSGKRRVIRLSDPQNGS</sequence>
<gene>
    <name evidence="5" type="ORF">P154DRAFT_533739</name>
</gene>
<evidence type="ECO:0000259" key="4">
    <source>
        <dbReference type="SMART" id="SM00829"/>
    </source>
</evidence>
<dbReference type="CDD" id="cd08249">
    <property type="entry name" value="enoyl_reductase_like"/>
    <property type="match status" value="1"/>
</dbReference>
<evidence type="ECO:0000256" key="1">
    <source>
        <dbReference type="ARBA" id="ARBA00008072"/>
    </source>
</evidence>
<dbReference type="Proteomes" id="UP000799779">
    <property type="component" value="Unassembled WGS sequence"/>
</dbReference>